<accession>A0ABX0X8P5</accession>
<evidence type="ECO:0008006" key="4">
    <source>
        <dbReference type="Google" id="ProtNLM"/>
    </source>
</evidence>
<evidence type="ECO:0000313" key="2">
    <source>
        <dbReference type="EMBL" id="NJC25628.1"/>
    </source>
</evidence>
<feature type="chain" id="PRO_5046167925" description="Esterase" evidence="1">
    <location>
        <begin position="19"/>
        <end position="586"/>
    </location>
</feature>
<evidence type="ECO:0000256" key="1">
    <source>
        <dbReference type="SAM" id="SignalP"/>
    </source>
</evidence>
<comment type="caution">
    <text evidence="2">The sequence shown here is derived from an EMBL/GenBank/DDBJ whole genome shotgun (WGS) entry which is preliminary data.</text>
</comment>
<feature type="signal peptide" evidence="1">
    <location>
        <begin position="1"/>
        <end position="18"/>
    </location>
</feature>
<evidence type="ECO:0000313" key="3">
    <source>
        <dbReference type="Proteomes" id="UP000770785"/>
    </source>
</evidence>
<name>A0ABX0X8P5_9BACT</name>
<dbReference type="SUPFAM" id="SSF53474">
    <property type="entry name" value="alpha/beta-Hydrolases"/>
    <property type="match status" value="1"/>
</dbReference>
<dbReference type="PANTHER" id="PTHR48098">
    <property type="entry name" value="ENTEROCHELIN ESTERASE-RELATED"/>
    <property type="match status" value="1"/>
</dbReference>
<dbReference type="Proteomes" id="UP000770785">
    <property type="component" value="Unassembled WGS sequence"/>
</dbReference>
<reference evidence="2 3" key="1">
    <citation type="submission" date="2020-03" db="EMBL/GenBank/DDBJ databases">
        <title>Genomic Encyclopedia of Type Strains, Phase IV (KMG-IV): sequencing the most valuable type-strain genomes for metagenomic binning, comparative biology and taxonomic classification.</title>
        <authorList>
            <person name="Goeker M."/>
        </authorList>
    </citation>
    <scope>NUCLEOTIDE SEQUENCE [LARGE SCALE GENOMIC DNA]</scope>
    <source>
        <strain evidence="2 3">DSM 105096</strain>
    </source>
</reference>
<dbReference type="InterPro" id="IPR029058">
    <property type="entry name" value="AB_hydrolase_fold"/>
</dbReference>
<sequence>MKLLHSFLPILLSFSLSAQVDSAAKTVITGTEVDTEMPAFQVRLPNDLADQALDGRLILLLSKDDSEEPRFQLSDGPETQLAFGMDVENWQPGSQLAFNSDTPGYPLKSLAEVPPGDYQVQILLHKYETFNRSDGHTVKLPMDRGEGQQWNKAPGNLLSTPQKLTIESGQNYELAFDRTIPAIVPPEDTEWIKHIKIKSELLSEFWGRDMYLGAHVLLPQGWAEHPDVKYPLAIMHGHFPADFGGWRTEPADTTQPCEYSERFQMDCYNHVVQQEEYDFYKAWTGPDFPRVLAIEIQHATPYYDDSYAVNSENLGPYGDAITYELIPYIEAQFRGIGEGWSRFMYGGSTGGWEAIAAQVLYPDDYGTCYAACPDPIDFRAFCLTNIYEDKNAYYLESDYKRTEVPGHRDYLGNVQSTLREMNQRELVLGTRGRSGQQWDIWEAVYSPVGDDGYPQRIWDKETGEINPEVAAHWRENFDIAYIMKRDWAELGPKLKGKIHLYCGDMDNYYLNNAVYLAEEILEETSQPYYDGEVDYGDRAEHCWNGDHTQPNAISRLRYHRMFIPKWVEEDLVKQAPVGADLSSWRY</sequence>
<keyword evidence="3" id="KW-1185">Reference proteome</keyword>
<protein>
    <recommendedName>
        <fullName evidence="4">Esterase</fullName>
    </recommendedName>
</protein>
<proteinExistence type="predicted"/>
<dbReference type="PANTHER" id="PTHR48098:SF3">
    <property type="entry name" value="IRON(III) ENTEROBACTIN ESTERASE"/>
    <property type="match status" value="1"/>
</dbReference>
<dbReference type="InterPro" id="IPR050583">
    <property type="entry name" value="Mycobacterial_A85_antigen"/>
</dbReference>
<keyword evidence="1" id="KW-0732">Signal</keyword>
<dbReference type="Gene3D" id="3.40.50.1820">
    <property type="entry name" value="alpha/beta hydrolase"/>
    <property type="match status" value="1"/>
</dbReference>
<dbReference type="EMBL" id="JAATJH010000002">
    <property type="protein sequence ID" value="NJC25628.1"/>
    <property type="molecule type" value="Genomic_DNA"/>
</dbReference>
<gene>
    <name evidence="2" type="ORF">GGR27_001127</name>
</gene>
<organism evidence="2 3">
    <name type="scientific">Neolewinella antarctica</name>
    <dbReference type="NCBI Taxonomy" id="442734"/>
    <lineage>
        <taxon>Bacteria</taxon>
        <taxon>Pseudomonadati</taxon>
        <taxon>Bacteroidota</taxon>
        <taxon>Saprospiria</taxon>
        <taxon>Saprospirales</taxon>
        <taxon>Lewinellaceae</taxon>
        <taxon>Neolewinella</taxon>
    </lineage>
</organism>